<evidence type="ECO:0000256" key="7">
    <source>
        <dbReference type="ARBA" id="ARBA00023136"/>
    </source>
</evidence>
<evidence type="ECO:0000256" key="8">
    <source>
        <dbReference type="SAM" id="MobiDB-lite"/>
    </source>
</evidence>
<feature type="transmembrane region" description="Helical" evidence="9">
    <location>
        <begin position="30"/>
        <end position="50"/>
    </location>
</feature>
<dbReference type="EMBL" id="JAUOZS010000001">
    <property type="protein sequence ID" value="MDT8900326.1"/>
    <property type="molecule type" value="Genomic_DNA"/>
</dbReference>
<feature type="transmembrane region" description="Helical" evidence="9">
    <location>
        <begin position="62"/>
        <end position="81"/>
    </location>
</feature>
<evidence type="ECO:0000256" key="3">
    <source>
        <dbReference type="ARBA" id="ARBA00022448"/>
    </source>
</evidence>
<dbReference type="InterPro" id="IPR027470">
    <property type="entry name" value="Cation_efflux_CTD"/>
</dbReference>
<dbReference type="InterPro" id="IPR050681">
    <property type="entry name" value="CDF/SLC30A"/>
</dbReference>
<dbReference type="Gene3D" id="1.20.1510.10">
    <property type="entry name" value="Cation efflux protein transmembrane domain"/>
    <property type="match status" value="1"/>
</dbReference>
<keyword evidence="3" id="KW-0813">Transport</keyword>
<evidence type="ECO:0000313" key="13">
    <source>
        <dbReference type="Proteomes" id="UP001254848"/>
    </source>
</evidence>
<evidence type="ECO:0000256" key="2">
    <source>
        <dbReference type="ARBA" id="ARBA00008873"/>
    </source>
</evidence>
<reference evidence="12 13" key="1">
    <citation type="submission" date="2023-07" db="EMBL/GenBank/DDBJ databases">
        <title>The novel representative of Negativicutes class, Anaeroselena agilis gen. nov. sp. nov.</title>
        <authorList>
            <person name="Prokofeva M.I."/>
            <person name="Elcheninov A.G."/>
            <person name="Klyukina A."/>
            <person name="Kublanov I.V."/>
            <person name="Frolov E.N."/>
            <person name="Podosokorskaya O.A."/>
        </authorList>
    </citation>
    <scope>NUCLEOTIDE SEQUENCE [LARGE SCALE GENOMIC DNA]</scope>
    <source>
        <strain evidence="12 13">4137-cl</strain>
    </source>
</reference>
<keyword evidence="5 9" id="KW-1133">Transmembrane helix</keyword>
<dbReference type="Proteomes" id="UP001254848">
    <property type="component" value="Unassembled WGS sequence"/>
</dbReference>
<accession>A0ABU3NU24</accession>
<dbReference type="Pfam" id="PF16916">
    <property type="entry name" value="ZT_dimer"/>
    <property type="match status" value="1"/>
</dbReference>
<comment type="subcellular location">
    <subcellularLocation>
        <location evidence="1">Membrane</location>
        <topology evidence="1">Multi-pass membrane protein</topology>
    </subcellularLocation>
</comment>
<dbReference type="SUPFAM" id="SSF160240">
    <property type="entry name" value="Cation efflux protein cytoplasmic domain-like"/>
    <property type="match status" value="1"/>
</dbReference>
<keyword evidence="6" id="KW-0406">Ion transport</keyword>
<feature type="transmembrane region" description="Helical" evidence="9">
    <location>
        <begin position="131"/>
        <end position="152"/>
    </location>
</feature>
<sequence length="322" mass="35040">MHNHGQDHRDHDHDHGHTHGMRREGNKKGLTIALCITFGIMIAEAIGGWMTNSLALLSDSGHMLSDVGSLALSLMAVWFAAKPASPSKSYGYHRFEILTAFLNGLALFAIAVVIIWESYSRFMEPPVVDSGPMMIIAFIGLVANMVSAWVLLRQGDVKGNINLRSAYLHMISDALGAVGAILAGFFMYQFGWYIADPIISVVVSLMILKGAWSVVRQSIHILMEGTPGKTDIAEITAVLAAIDGVVNVHDVHVWTVTSGYEVFSCHMLIRKGFSPSKVLAQAVPLMEQQFGIRHTTIQVVEEDADVSCWGCQGGVCTFSVAQ</sequence>
<dbReference type="InterPro" id="IPR036837">
    <property type="entry name" value="Cation_efflux_CTD_sf"/>
</dbReference>
<evidence type="ECO:0000256" key="9">
    <source>
        <dbReference type="SAM" id="Phobius"/>
    </source>
</evidence>
<dbReference type="Pfam" id="PF01545">
    <property type="entry name" value="Cation_efflux"/>
    <property type="match status" value="1"/>
</dbReference>
<comment type="similarity">
    <text evidence="2">Belongs to the cation diffusion facilitator (CDF) transporter (TC 2.A.4) family. SLC30A subfamily.</text>
</comment>
<evidence type="ECO:0000259" key="10">
    <source>
        <dbReference type="Pfam" id="PF01545"/>
    </source>
</evidence>
<protein>
    <submittedName>
        <fullName evidence="12">Cation diffusion facilitator family transporter</fullName>
    </submittedName>
</protein>
<gene>
    <name evidence="12" type="ORF">Q4T40_03610</name>
</gene>
<dbReference type="NCBIfam" id="TIGR01297">
    <property type="entry name" value="CDF"/>
    <property type="match status" value="1"/>
</dbReference>
<dbReference type="PANTHER" id="PTHR11562:SF17">
    <property type="entry name" value="RE54080P-RELATED"/>
    <property type="match status" value="1"/>
</dbReference>
<dbReference type="InterPro" id="IPR002524">
    <property type="entry name" value="Cation_efflux"/>
</dbReference>
<feature type="transmembrane region" description="Helical" evidence="9">
    <location>
        <begin position="198"/>
        <end position="215"/>
    </location>
</feature>
<dbReference type="SUPFAM" id="SSF161111">
    <property type="entry name" value="Cation efflux protein transmembrane domain-like"/>
    <property type="match status" value="1"/>
</dbReference>
<proteinExistence type="inferred from homology"/>
<evidence type="ECO:0000256" key="1">
    <source>
        <dbReference type="ARBA" id="ARBA00004141"/>
    </source>
</evidence>
<dbReference type="InterPro" id="IPR027469">
    <property type="entry name" value="Cation_efflux_TMD_sf"/>
</dbReference>
<keyword evidence="7 9" id="KW-0472">Membrane</keyword>
<dbReference type="InterPro" id="IPR058533">
    <property type="entry name" value="Cation_efflux_TM"/>
</dbReference>
<dbReference type="RefSeq" id="WP_413778877.1">
    <property type="nucleotide sequence ID" value="NZ_JAUOZS010000001.1"/>
</dbReference>
<dbReference type="PANTHER" id="PTHR11562">
    <property type="entry name" value="CATION EFFLUX PROTEIN/ ZINC TRANSPORTER"/>
    <property type="match status" value="1"/>
</dbReference>
<name>A0ABU3NU24_9FIRM</name>
<feature type="domain" description="Cation efflux protein cytoplasmic" evidence="11">
    <location>
        <begin position="229"/>
        <end position="299"/>
    </location>
</feature>
<keyword evidence="13" id="KW-1185">Reference proteome</keyword>
<feature type="domain" description="Cation efflux protein transmembrane" evidence="10">
    <location>
        <begin position="30"/>
        <end position="223"/>
    </location>
</feature>
<evidence type="ECO:0000256" key="6">
    <source>
        <dbReference type="ARBA" id="ARBA00023065"/>
    </source>
</evidence>
<evidence type="ECO:0000256" key="5">
    <source>
        <dbReference type="ARBA" id="ARBA00022989"/>
    </source>
</evidence>
<feature type="transmembrane region" description="Helical" evidence="9">
    <location>
        <begin position="101"/>
        <end position="119"/>
    </location>
</feature>
<evidence type="ECO:0000256" key="4">
    <source>
        <dbReference type="ARBA" id="ARBA00022692"/>
    </source>
</evidence>
<feature type="transmembrane region" description="Helical" evidence="9">
    <location>
        <begin position="173"/>
        <end position="192"/>
    </location>
</feature>
<organism evidence="12 13">
    <name type="scientific">Anaeroselena agilis</name>
    <dbReference type="NCBI Taxonomy" id="3063788"/>
    <lineage>
        <taxon>Bacteria</taxon>
        <taxon>Bacillati</taxon>
        <taxon>Bacillota</taxon>
        <taxon>Negativicutes</taxon>
        <taxon>Acetonemataceae</taxon>
        <taxon>Anaeroselena</taxon>
    </lineage>
</organism>
<keyword evidence="4 9" id="KW-0812">Transmembrane</keyword>
<feature type="region of interest" description="Disordered" evidence="8">
    <location>
        <begin position="1"/>
        <end position="23"/>
    </location>
</feature>
<evidence type="ECO:0000259" key="11">
    <source>
        <dbReference type="Pfam" id="PF16916"/>
    </source>
</evidence>
<evidence type="ECO:0000313" key="12">
    <source>
        <dbReference type="EMBL" id="MDT8900326.1"/>
    </source>
</evidence>
<comment type="caution">
    <text evidence="12">The sequence shown here is derived from an EMBL/GenBank/DDBJ whole genome shotgun (WGS) entry which is preliminary data.</text>
</comment>